<evidence type="ECO:0000313" key="1">
    <source>
        <dbReference type="EMBL" id="HIZ92423.1"/>
    </source>
</evidence>
<reference evidence="1" key="1">
    <citation type="journal article" date="2021" name="PeerJ">
        <title>Extensive microbial diversity within the chicken gut microbiome revealed by metagenomics and culture.</title>
        <authorList>
            <person name="Gilroy R."/>
            <person name="Ravi A."/>
            <person name="Getino M."/>
            <person name="Pursley I."/>
            <person name="Horton D.L."/>
            <person name="Alikhan N.F."/>
            <person name="Baker D."/>
            <person name="Gharbi K."/>
            <person name="Hall N."/>
            <person name="Watson M."/>
            <person name="Adriaenssens E.M."/>
            <person name="Foster-Nyarko E."/>
            <person name="Jarju S."/>
            <person name="Secka A."/>
            <person name="Antonio M."/>
            <person name="Oren A."/>
            <person name="Chaudhuri R.R."/>
            <person name="La Ragione R."/>
            <person name="Hildebrand F."/>
            <person name="Pallen M.J."/>
        </authorList>
    </citation>
    <scope>NUCLEOTIDE SEQUENCE</scope>
    <source>
        <strain evidence="1">CHK118-2852</strain>
    </source>
</reference>
<dbReference type="AlphaFoldDB" id="A0A9D2KFQ6"/>
<evidence type="ECO:0000313" key="2">
    <source>
        <dbReference type="Proteomes" id="UP000824108"/>
    </source>
</evidence>
<accession>A0A9D2KFQ6</accession>
<gene>
    <name evidence="1" type="ORF">H9807_09970</name>
</gene>
<dbReference type="EMBL" id="DXAV01000083">
    <property type="protein sequence ID" value="HIZ92423.1"/>
    <property type="molecule type" value="Genomic_DNA"/>
</dbReference>
<sequence length="120" mass="13704">MEKKISVTRENREFLMKAFNVTERMVFKALAFQSDTDLAKKIRRLALQRGGFIVNIGPALECFHDSDNFMYQYLPNGAILEFNKNTGSCDAFFEGECVKHWDGVMTSVINDIQNWAGALK</sequence>
<organism evidence="1 2">
    <name type="scientific">Candidatus Bacteroides merdavium</name>
    <dbReference type="NCBI Taxonomy" id="2838472"/>
    <lineage>
        <taxon>Bacteria</taxon>
        <taxon>Pseudomonadati</taxon>
        <taxon>Bacteroidota</taxon>
        <taxon>Bacteroidia</taxon>
        <taxon>Bacteroidales</taxon>
        <taxon>Bacteroidaceae</taxon>
        <taxon>Bacteroides</taxon>
    </lineage>
</organism>
<name>A0A9D2KFQ6_9BACE</name>
<comment type="caution">
    <text evidence="1">The sequence shown here is derived from an EMBL/GenBank/DDBJ whole genome shotgun (WGS) entry which is preliminary data.</text>
</comment>
<dbReference type="Proteomes" id="UP000824108">
    <property type="component" value="Unassembled WGS sequence"/>
</dbReference>
<protein>
    <submittedName>
        <fullName evidence="1">Uncharacterized protein</fullName>
    </submittedName>
</protein>
<proteinExistence type="predicted"/>
<reference evidence="1" key="2">
    <citation type="submission" date="2021-04" db="EMBL/GenBank/DDBJ databases">
        <authorList>
            <person name="Gilroy R."/>
        </authorList>
    </citation>
    <scope>NUCLEOTIDE SEQUENCE</scope>
    <source>
        <strain evidence="1">CHK118-2852</strain>
    </source>
</reference>